<feature type="active site" description="Nucleophile" evidence="9">
    <location>
        <position position="84"/>
    </location>
</feature>
<comment type="pathway">
    <text evidence="2 9">Purine metabolism; GMP biosynthesis; GMP from XMP (L-Gln route): step 1/1.</text>
</comment>
<dbReference type="NCBIfam" id="TIGR00888">
    <property type="entry name" value="guaA_Nterm"/>
    <property type="match status" value="1"/>
</dbReference>
<proteinExistence type="inferred from homology"/>
<dbReference type="GO" id="GO:0003921">
    <property type="term" value="F:GMP synthase activity"/>
    <property type="evidence" value="ECO:0007669"/>
    <property type="project" value="InterPro"/>
</dbReference>
<feature type="domain" description="GMPS ATP-PPase" evidence="11">
    <location>
        <begin position="198"/>
        <end position="387"/>
    </location>
</feature>
<dbReference type="InterPro" id="IPR001674">
    <property type="entry name" value="GMP_synth_C"/>
</dbReference>
<dbReference type="RefSeq" id="WP_049694217.1">
    <property type="nucleotide sequence ID" value="NZ_CP016540.2"/>
</dbReference>
<dbReference type="PRINTS" id="PR00096">
    <property type="entry name" value="GATASE"/>
</dbReference>
<keyword evidence="5 9" id="KW-0332">GMP biosynthesis</keyword>
<dbReference type="InterPro" id="IPR014729">
    <property type="entry name" value="Rossmann-like_a/b/a_fold"/>
</dbReference>
<dbReference type="Gene3D" id="3.30.300.10">
    <property type="match status" value="1"/>
</dbReference>
<evidence type="ECO:0000256" key="6">
    <source>
        <dbReference type="ARBA" id="ARBA00022755"/>
    </source>
</evidence>
<feature type="active site" evidence="9">
    <location>
        <position position="171"/>
    </location>
</feature>
<evidence type="ECO:0000259" key="11">
    <source>
        <dbReference type="PROSITE" id="PS51553"/>
    </source>
</evidence>
<dbReference type="InterPro" id="IPR004739">
    <property type="entry name" value="GMP_synth_GATase"/>
</dbReference>
<dbReference type="HAMAP" id="MF_00344">
    <property type="entry name" value="GMP_synthase"/>
    <property type="match status" value="1"/>
</dbReference>
<keyword evidence="3 9" id="KW-0436">Ligase</keyword>
<dbReference type="Pfam" id="PF00117">
    <property type="entry name" value="GATase"/>
    <property type="match status" value="1"/>
</dbReference>
<name>A0A1B1RYU6_9BACL</name>
<dbReference type="FunFam" id="3.40.50.880:FF:000001">
    <property type="entry name" value="GMP synthase [glutamine-hydrolyzing]"/>
    <property type="match status" value="1"/>
</dbReference>
<dbReference type="PANTHER" id="PTHR11922:SF2">
    <property type="entry name" value="GMP SYNTHASE [GLUTAMINE-HYDROLYZING]"/>
    <property type="match status" value="1"/>
</dbReference>
<keyword evidence="4 9" id="KW-0547">Nucleotide-binding</keyword>
<dbReference type="EMBL" id="CP016540">
    <property type="protein sequence ID" value="ANU26097.1"/>
    <property type="molecule type" value="Genomic_DNA"/>
</dbReference>
<comment type="catalytic activity">
    <reaction evidence="9">
        <text>XMP + L-glutamine + ATP + H2O = GMP + L-glutamate + AMP + diphosphate + 2 H(+)</text>
        <dbReference type="Rhea" id="RHEA:11680"/>
        <dbReference type="ChEBI" id="CHEBI:15377"/>
        <dbReference type="ChEBI" id="CHEBI:15378"/>
        <dbReference type="ChEBI" id="CHEBI:29985"/>
        <dbReference type="ChEBI" id="CHEBI:30616"/>
        <dbReference type="ChEBI" id="CHEBI:33019"/>
        <dbReference type="ChEBI" id="CHEBI:57464"/>
        <dbReference type="ChEBI" id="CHEBI:58115"/>
        <dbReference type="ChEBI" id="CHEBI:58359"/>
        <dbReference type="ChEBI" id="CHEBI:456215"/>
        <dbReference type="EC" id="6.3.5.2"/>
    </reaction>
</comment>
<dbReference type="GO" id="GO:0005524">
    <property type="term" value="F:ATP binding"/>
    <property type="evidence" value="ECO:0007669"/>
    <property type="project" value="UniProtKB-UniRule"/>
</dbReference>
<evidence type="ECO:0000256" key="2">
    <source>
        <dbReference type="ARBA" id="ARBA00005153"/>
    </source>
</evidence>
<dbReference type="PRINTS" id="PR00097">
    <property type="entry name" value="ANTSNTHASEII"/>
</dbReference>
<dbReference type="Pfam" id="PF00958">
    <property type="entry name" value="GMP_synt_C"/>
    <property type="match status" value="1"/>
</dbReference>
<dbReference type="STRING" id="1302659.I858_003500"/>
<dbReference type="Proteomes" id="UP000053354">
    <property type="component" value="Chromosome"/>
</dbReference>
<dbReference type="CDD" id="cd01742">
    <property type="entry name" value="GATase1_GMP_Synthase"/>
    <property type="match status" value="1"/>
</dbReference>
<dbReference type="InterPro" id="IPR029062">
    <property type="entry name" value="Class_I_gatase-like"/>
</dbReference>
<gene>
    <name evidence="9" type="primary">guaA</name>
    <name evidence="12" type="ORF">I858_003500</name>
</gene>
<evidence type="ECO:0000256" key="4">
    <source>
        <dbReference type="ARBA" id="ARBA00022741"/>
    </source>
</evidence>
<dbReference type="AlphaFoldDB" id="A0A1B1RYU6"/>
<reference evidence="12" key="1">
    <citation type="submission" date="2016-10" db="EMBL/GenBank/DDBJ databases">
        <authorList>
            <person name="See-Too W.S."/>
        </authorList>
    </citation>
    <scope>NUCLEOTIDE SEQUENCE</scope>
    <source>
        <strain evidence="12">L10.15</strain>
    </source>
</reference>
<sequence length="512" mass="57763">MLKEQKKIVVLDFGSQYNQLITRRIREIGVYSELHPHTITAEEIKEMNATGIIFSGGPNSVYDENAFSIDDAIFEMGLPILGICYGMQLMALHLKGKVEKAQNREYGKAELKLTKDSKIFKDLPEEQIVWMSHGDLVTAAPPGFDVIGTSASCPIASMADESRGFYGVQFHPEVRHSIYGNDVLRKFVYDVCGMEDDWSMENYIELEIEKIREEVGDKKVLCALSGGVDSSVVAVLIHKAIGDQLTCMFVDHGLLRKGEAESVMKTFADEFNMNVIKIDARDRFMKKLEGVTDPEKKRKIIGNEFIYVFDDEASKLEGMDFLAQGTLYTDIIESGTTTAQTIKSHHNVGGLPDDMQFKLIEPLNTLFKDEVRVLGTELGMPEEIVWRQPFPGPGLGIRIMGAVTEEKLEIVRESDWILRDEIKKAGLDRDIWQYFTVLPDLRSVGVMGDARTYDYAIGIRAVTSIDGMTSDWARIPWDVLEKISVRLVNEVDHINRVLYDITSKPPATIEWE</sequence>
<feature type="active site" evidence="9">
    <location>
        <position position="173"/>
    </location>
</feature>
<dbReference type="PANTHER" id="PTHR11922">
    <property type="entry name" value="GMP SYNTHASE-RELATED"/>
    <property type="match status" value="1"/>
</dbReference>
<evidence type="ECO:0000313" key="12">
    <source>
        <dbReference type="EMBL" id="ANU26097.1"/>
    </source>
</evidence>
<evidence type="ECO:0000256" key="3">
    <source>
        <dbReference type="ARBA" id="ARBA00022598"/>
    </source>
</evidence>
<dbReference type="PROSITE" id="PS51553">
    <property type="entry name" value="GMPS_ATP_PPASE"/>
    <property type="match status" value="1"/>
</dbReference>
<dbReference type="PROSITE" id="PS51273">
    <property type="entry name" value="GATASE_TYPE_1"/>
    <property type="match status" value="1"/>
</dbReference>
<evidence type="ECO:0000313" key="13">
    <source>
        <dbReference type="Proteomes" id="UP000053354"/>
    </source>
</evidence>
<dbReference type="SUPFAM" id="SSF54810">
    <property type="entry name" value="GMP synthetase C-terminal dimerisation domain"/>
    <property type="match status" value="1"/>
</dbReference>
<keyword evidence="8 9" id="KW-0315">Glutamine amidotransferase</keyword>
<comment type="subunit">
    <text evidence="9">Homodimer.</text>
</comment>
<evidence type="ECO:0000256" key="8">
    <source>
        <dbReference type="ARBA" id="ARBA00022962"/>
    </source>
</evidence>
<dbReference type="SUPFAM" id="SSF52317">
    <property type="entry name" value="Class I glutamine amidotransferase-like"/>
    <property type="match status" value="1"/>
</dbReference>
<keyword evidence="6 9" id="KW-0658">Purine biosynthesis</keyword>
<dbReference type="KEGG" id="pll:I858_003500"/>
<dbReference type="InterPro" id="IPR022955">
    <property type="entry name" value="GMP_synthase"/>
</dbReference>
<dbReference type="OrthoDB" id="9802219at2"/>
<organism evidence="12 13">
    <name type="scientific">Planococcus versutus</name>
    <dbReference type="NCBI Taxonomy" id="1302659"/>
    <lineage>
        <taxon>Bacteria</taxon>
        <taxon>Bacillati</taxon>
        <taxon>Bacillota</taxon>
        <taxon>Bacilli</taxon>
        <taxon>Bacillales</taxon>
        <taxon>Caryophanaceae</taxon>
        <taxon>Planococcus</taxon>
    </lineage>
</organism>
<dbReference type="GO" id="GO:0005829">
    <property type="term" value="C:cytosol"/>
    <property type="evidence" value="ECO:0007669"/>
    <property type="project" value="TreeGrafter"/>
</dbReference>
<dbReference type="FunFam" id="3.30.300.10:FF:000002">
    <property type="entry name" value="GMP synthase [glutamine-hydrolyzing]"/>
    <property type="match status" value="1"/>
</dbReference>
<dbReference type="UniPathway" id="UPA00189">
    <property type="reaction ID" value="UER00296"/>
</dbReference>
<dbReference type="Pfam" id="PF02540">
    <property type="entry name" value="NAD_synthase"/>
    <property type="match status" value="1"/>
</dbReference>
<evidence type="ECO:0000256" key="9">
    <source>
        <dbReference type="HAMAP-Rule" id="MF_00344"/>
    </source>
</evidence>
<evidence type="ECO:0000256" key="5">
    <source>
        <dbReference type="ARBA" id="ARBA00022749"/>
    </source>
</evidence>
<dbReference type="NCBIfam" id="NF000848">
    <property type="entry name" value="PRK00074.1"/>
    <property type="match status" value="1"/>
</dbReference>
<dbReference type="InterPro" id="IPR025777">
    <property type="entry name" value="GMPS_ATP_PPase_dom"/>
</dbReference>
<dbReference type="FunFam" id="3.40.50.620:FF:000001">
    <property type="entry name" value="GMP synthase [glutamine-hydrolyzing]"/>
    <property type="match status" value="1"/>
</dbReference>
<dbReference type="SUPFAM" id="SSF52402">
    <property type="entry name" value="Adenine nucleotide alpha hydrolases-like"/>
    <property type="match status" value="1"/>
</dbReference>
<evidence type="ECO:0000256" key="1">
    <source>
        <dbReference type="ARBA" id="ARBA00002332"/>
    </source>
</evidence>
<dbReference type="NCBIfam" id="TIGR00884">
    <property type="entry name" value="guaA_Cterm"/>
    <property type="match status" value="1"/>
</dbReference>
<dbReference type="EC" id="6.3.5.2" evidence="9"/>
<dbReference type="Gene3D" id="3.40.50.620">
    <property type="entry name" value="HUPs"/>
    <property type="match status" value="1"/>
</dbReference>
<feature type="binding site" evidence="10">
    <location>
        <begin position="225"/>
        <end position="231"/>
    </location>
    <ligand>
        <name>ATP</name>
        <dbReference type="ChEBI" id="CHEBI:30616"/>
    </ligand>
</feature>
<protein>
    <recommendedName>
        <fullName evidence="9">GMP synthase [glutamine-hydrolyzing]</fullName>
        <ecNumber evidence="9">6.3.5.2</ecNumber>
    </recommendedName>
    <alternativeName>
        <fullName evidence="9">GMP synthetase</fullName>
    </alternativeName>
    <alternativeName>
        <fullName evidence="9">Glutamine amidotransferase</fullName>
    </alternativeName>
</protein>
<dbReference type="Gene3D" id="3.40.50.880">
    <property type="match status" value="1"/>
</dbReference>
<accession>A0A1B1RYU6</accession>
<keyword evidence="13" id="KW-1185">Reference proteome</keyword>
<evidence type="ECO:0000256" key="10">
    <source>
        <dbReference type="PROSITE-ProRule" id="PRU00886"/>
    </source>
</evidence>
<dbReference type="InterPro" id="IPR022310">
    <property type="entry name" value="NAD/GMP_synthase"/>
</dbReference>
<dbReference type="PRINTS" id="PR00099">
    <property type="entry name" value="CPSGATASE"/>
</dbReference>
<evidence type="ECO:0000256" key="7">
    <source>
        <dbReference type="ARBA" id="ARBA00022840"/>
    </source>
</evidence>
<dbReference type="InterPro" id="IPR017926">
    <property type="entry name" value="GATASE"/>
</dbReference>
<comment type="function">
    <text evidence="1 9">Catalyzes the synthesis of GMP from XMP.</text>
</comment>
<keyword evidence="7 9" id="KW-0067">ATP-binding</keyword>
<dbReference type="CDD" id="cd01997">
    <property type="entry name" value="GMP_synthase_C"/>
    <property type="match status" value="1"/>
</dbReference>